<dbReference type="HOGENOM" id="CLU_016031_7_2_1"/>
<evidence type="ECO:0000256" key="1">
    <source>
        <dbReference type="ARBA" id="ARBA00004613"/>
    </source>
</evidence>
<evidence type="ECO:0000256" key="8">
    <source>
        <dbReference type="ARBA" id="ARBA00023295"/>
    </source>
</evidence>
<evidence type="ECO:0000256" key="11">
    <source>
        <dbReference type="SAM" id="SignalP"/>
    </source>
</evidence>
<dbReference type="AlphaFoldDB" id="M7UDD5"/>
<evidence type="ECO:0000256" key="4">
    <source>
        <dbReference type="ARBA" id="ARBA00022729"/>
    </source>
</evidence>
<dbReference type="GO" id="GO:0071555">
    <property type="term" value="P:cell wall organization"/>
    <property type="evidence" value="ECO:0007669"/>
    <property type="project" value="UniProtKB-KW"/>
</dbReference>
<comment type="subcellular location">
    <subcellularLocation>
        <location evidence="1">Secreted</location>
    </subcellularLocation>
</comment>
<evidence type="ECO:0000256" key="7">
    <source>
        <dbReference type="ARBA" id="ARBA00023180"/>
    </source>
</evidence>
<evidence type="ECO:0000313" key="13">
    <source>
        <dbReference type="Proteomes" id="UP000012045"/>
    </source>
</evidence>
<evidence type="ECO:0000256" key="9">
    <source>
        <dbReference type="ARBA" id="ARBA00023316"/>
    </source>
</evidence>
<dbReference type="GO" id="GO:0046576">
    <property type="term" value="F:rhamnogalacturonan alpha-L-rhamnopyranosyl-(1-&gt;4)-alpha-D-galactopyranosyluronide lyase activity"/>
    <property type="evidence" value="ECO:0007669"/>
    <property type="project" value="UniProtKB-ARBA"/>
</dbReference>
<dbReference type="SUPFAM" id="SSF51126">
    <property type="entry name" value="Pectin lyase-like"/>
    <property type="match status" value="1"/>
</dbReference>
<dbReference type="InterPro" id="IPR011050">
    <property type="entry name" value="Pectin_lyase_fold/virulence"/>
</dbReference>
<dbReference type="InterPro" id="IPR012334">
    <property type="entry name" value="Pectin_lyas_fold"/>
</dbReference>
<dbReference type="Gene3D" id="2.160.20.10">
    <property type="entry name" value="Single-stranded right-handed beta-helix, Pectin lyase-like"/>
    <property type="match status" value="1"/>
</dbReference>
<dbReference type="PANTHER" id="PTHR31736:SF19">
    <property type="entry name" value="PECTIN LYASE SUPERFAMILY PROTEIN-RELATED"/>
    <property type="match status" value="1"/>
</dbReference>
<evidence type="ECO:0000256" key="3">
    <source>
        <dbReference type="ARBA" id="ARBA00022525"/>
    </source>
</evidence>
<sequence>MRLNLKAILLSASLFLPSLVSAQLASGYPIGPLTTSDAKWAKKVCDVTKYGAVADGKTDLGPPLLAAFNACSSGGVVNIPSGNYAMSTWVTLSGGKAWAINLEGVIFRTGRAYDCWPRLIRLINVVNFSIHDIALVDSPAFHLILDTVQNGQVYNLIIRGGNEGGLDGIDVWGFNVHIHDVEVTNKDECVTVKNPSNHMLIENIHCNVSGGCAIGSLGADTAISKITYNNIYSWQSNQMFMIKSNGGSGSVSDSVFSNFIGHSNAYSLDIDAYWKSTPATGNGVLYTGLTFSNWKGTCADGTLRAPIQLICPTGQPCAGLSITNFAMWTDTGSYELYKCQNAWGDGGCLVHGSAHTAYSIVTQTVSSAPAGYSAAKMPNDLAAGYALTASIPIPTIPTTFFPGQVPATKRAYP</sequence>
<evidence type="ECO:0000256" key="6">
    <source>
        <dbReference type="ARBA" id="ARBA00023157"/>
    </source>
</evidence>
<evidence type="ECO:0000313" key="12">
    <source>
        <dbReference type="EMBL" id="EMR81437.1"/>
    </source>
</evidence>
<keyword evidence="5 10" id="KW-0378">Hydrolase</keyword>
<accession>M7UDD5</accession>
<dbReference type="InterPro" id="IPR000743">
    <property type="entry name" value="Glyco_hydro_28"/>
</dbReference>
<keyword evidence="4 11" id="KW-0732">Signal</keyword>
<gene>
    <name evidence="12" type="ORF">BcDW1_9937</name>
</gene>
<name>M7UDD5_BOTF1</name>
<comment type="similarity">
    <text evidence="2 10">Belongs to the glycosyl hydrolase 28 family.</text>
</comment>
<dbReference type="Pfam" id="PF00295">
    <property type="entry name" value="Glyco_hydro_28"/>
    <property type="match status" value="1"/>
</dbReference>
<reference evidence="13" key="1">
    <citation type="journal article" date="2013" name="Genome Announc.">
        <title>Draft genome sequence of Botrytis cinerea BcDW1, inoculum for noble rot of grape berries.</title>
        <authorList>
            <person name="Blanco-Ulate B."/>
            <person name="Allen G."/>
            <person name="Powell A.L."/>
            <person name="Cantu D."/>
        </authorList>
    </citation>
    <scope>NUCLEOTIDE SEQUENCE [LARGE SCALE GENOMIC DNA]</scope>
    <source>
        <strain evidence="13">BcDW1</strain>
    </source>
</reference>
<proteinExistence type="inferred from homology"/>
<dbReference type="Proteomes" id="UP000012045">
    <property type="component" value="Unassembled WGS sequence"/>
</dbReference>
<dbReference type="OrthoDB" id="2268901at2759"/>
<dbReference type="GO" id="GO:0005576">
    <property type="term" value="C:extracellular region"/>
    <property type="evidence" value="ECO:0007669"/>
    <property type="project" value="UniProtKB-SubCell"/>
</dbReference>
<feature type="signal peptide" evidence="11">
    <location>
        <begin position="1"/>
        <end position="22"/>
    </location>
</feature>
<feature type="chain" id="PRO_5004086483" evidence="11">
    <location>
        <begin position="23"/>
        <end position="413"/>
    </location>
</feature>
<evidence type="ECO:0000256" key="10">
    <source>
        <dbReference type="RuleBase" id="RU361169"/>
    </source>
</evidence>
<dbReference type="GO" id="GO:0004650">
    <property type="term" value="F:polygalacturonase activity"/>
    <property type="evidence" value="ECO:0007669"/>
    <property type="project" value="InterPro"/>
</dbReference>
<evidence type="ECO:0000256" key="5">
    <source>
        <dbReference type="ARBA" id="ARBA00022801"/>
    </source>
</evidence>
<keyword evidence="8 10" id="KW-0326">Glycosidase</keyword>
<dbReference type="EMBL" id="KB708077">
    <property type="protein sequence ID" value="EMR81437.1"/>
    <property type="molecule type" value="Genomic_DNA"/>
</dbReference>
<keyword evidence="9" id="KW-0961">Cell wall biogenesis/degradation</keyword>
<dbReference type="GO" id="GO:0005975">
    <property type="term" value="P:carbohydrate metabolic process"/>
    <property type="evidence" value="ECO:0007669"/>
    <property type="project" value="InterPro"/>
</dbReference>
<protein>
    <submittedName>
        <fullName evidence="12">Putative rhamnogalacturonase a protein</fullName>
    </submittedName>
</protein>
<keyword evidence="3" id="KW-0964">Secreted</keyword>
<organism evidence="12 13">
    <name type="scientific">Botryotinia fuckeliana (strain BcDW1)</name>
    <name type="common">Noble rot fungus</name>
    <name type="synonym">Botrytis cinerea</name>
    <dbReference type="NCBI Taxonomy" id="1290391"/>
    <lineage>
        <taxon>Eukaryota</taxon>
        <taxon>Fungi</taxon>
        <taxon>Dikarya</taxon>
        <taxon>Ascomycota</taxon>
        <taxon>Pezizomycotina</taxon>
        <taxon>Leotiomycetes</taxon>
        <taxon>Helotiales</taxon>
        <taxon>Sclerotiniaceae</taxon>
        <taxon>Botrytis</taxon>
    </lineage>
</organism>
<evidence type="ECO:0000256" key="2">
    <source>
        <dbReference type="ARBA" id="ARBA00008834"/>
    </source>
</evidence>
<keyword evidence="6" id="KW-1015">Disulfide bond</keyword>
<keyword evidence="7" id="KW-0325">Glycoprotein</keyword>
<dbReference type="PANTHER" id="PTHR31736">
    <property type="match status" value="1"/>
</dbReference>